<dbReference type="GO" id="GO:0002188">
    <property type="term" value="P:translation reinitiation"/>
    <property type="evidence" value="ECO:0007669"/>
    <property type="project" value="TreeGrafter"/>
</dbReference>
<comment type="caution">
    <text evidence="6">The sequence shown here is derived from an EMBL/GenBank/DDBJ whole genome shotgun (WGS) entry which is preliminary data.</text>
</comment>
<evidence type="ECO:0000256" key="2">
    <source>
        <dbReference type="ARBA" id="ARBA00022845"/>
    </source>
</evidence>
<organism evidence="6 7">
    <name type="scientific">Natronoarchaeum mannanilyticum</name>
    <dbReference type="NCBI Taxonomy" id="926360"/>
    <lineage>
        <taxon>Archaea</taxon>
        <taxon>Methanobacteriati</taxon>
        <taxon>Methanobacteriota</taxon>
        <taxon>Stenosarchaea group</taxon>
        <taxon>Halobacteria</taxon>
        <taxon>Halobacteriales</taxon>
        <taxon>Natronoarchaeaceae</taxon>
    </lineage>
</organism>
<dbReference type="CDD" id="cd11567">
    <property type="entry name" value="YciH_like"/>
    <property type="match status" value="1"/>
</dbReference>
<dbReference type="EMBL" id="BAAADV010000002">
    <property type="protein sequence ID" value="GAA0670246.1"/>
    <property type="molecule type" value="Genomic_DNA"/>
</dbReference>
<proteinExistence type="inferred from homology"/>
<keyword evidence="3" id="KW-0648">Protein biosynthesis</keyword>
<feature type="domain" description="SUI1" evidence="5">
    <location>
        <begin position="27"/>
        <end position="92"/>
    </location>
</feature>
<dbReference type="GO" id="GO:0003729">
    <property type="term" value="F:mRNA binding"/>
    <property type="evidence" value="ECO:0007669"/>
    <property type="project" value="TreeGrafter"/>
</dbReference>
<keyword evidence="7" id="KW-1185">Reference proteome</keyword>
<comment type="similarity">
    <text evidence="1">Belongs to the SUI1 family.</text>
</comment>
<dbReference type="InterPro" id="IPR001950">
    <property type="entry name" value="SUI1"/>
</dbReference>
<reference evidence="6 7" key="1">
    <citation type="journal article" date="2019" name="Int. J. Syst. Evol. Microbiol.">
        <title>The Global Catalogue of Microorganisms (GCM) 10K type strain sequencing project: providing services to taxonomists for standard genome sequencing and annotation.</title>
        <authorList>
            <consortium name="The Broad Institute Genomics Platform"/>
            <consortium name="The Broad Institute Genome Sequencing Center for Infectious Disease"/>
            <person name="Wu L."/>
            <person name="Ma J."/>
        </authorList>
    </citation>
    <scope>NUCLEOTIDE SEQUENCE [LARGE SCALE GENOMIC DNA]</scope>
    <source>
        <strain evidence="6 7">JCM 16328</strain>
    </source>
</reference>
<dbReference type="RefSeq" id="WP_343773408.1">
    <property type="nucleotide sequence ID" value="NZ_BAAADV010000002.1"/>
</dbReference>
<keyword evidence="2" id="KW-0810">Translation regulation</keyword>
<evidence type="ECO:0000313" key="7">
    <source>
        <dbReference type="Proteomes" id="UP001500420"/>
    </source>
</evidence>
<evidence type="ECO:0000313" key="6">
    <source>
        <dbReference type="EMBL" id="GAA0670246.1"/>
    </source>
</evidence>
<evidence type="ECO:0000256" key="3">
    <source>
        <dbReference type="ARBA" id="ARBA00022917"/>
    </source>
</evidence>
<dbReference type="InterPro" id="IPR005872">
    <property type="entry name" value="SUI1_arc_bac"/>
</dbReference>
<dbReference type="GO" id="GO:0001731">
    <property type="term" value="P:formation of translation preinitiation complex"/>
    <property type="evidence" value="ECO:0007669"/>
    <property type="project" value="TreeGrafter"/>
</dbReference>
<dbReference type="GO" id="GO:0006417">
    <property type="term" value="P:regulation of translation"/>
    <property type="evidence" value="ECO:0007669"/>
    <property type="project" value="UniProtKB-KW"/>
</dbReference>
<dbReference type="Pfam" id="PF01253">
    <property type="entry name" value="SUI1"/>
    <property type="match status" value="1"/>
</dbReference>
<feature type="region of interest" description="Disordered" evidence="4">
    <location>
        <begin position="1"/>
        <end position="26"/>
    </location>
</feature>
<name>A0AAV3T9E1_9EURY</name>
<evidence type="ECO:0000259" key="5">
    <source>
        <dbReference type="PROSITE" id="PS50296"/>
    </source>
</evidence>
<dbReference type="GO" id="GO:0003743">
    <property type="term" value="F:translation initiation factor activity"/>
    <property type="evidence" value="ECO:0007669"/>
    <property type="project" value="InterPro"/>
</dbReference>
<evidence type="ECO:0000256" key="1">
    <source>
        <dbReference type="ARBA" id="ARBA00005422"/>
    </source>
</evidence>
<protein>
    <submittedName>
        <fullName evidence="6">Stress response translation initiation inhibitor YciH</fullName>
    </submittedName>
</protein>
<dbReference type="Proteomes" id="UP001500420">
    <property type="component" value="Unassembled WGS sequence"/>
</dbReference>
<accession>A0AAV3T9E1</accession>
<dbReference type="Gene3D" id="3.30.780.10">
    <property type="entry name" value="SUI1-like domain"/>
    <property type="match status" value="1"/>
</dbReference>
<gene>
    <name evidence="6" type="primary">yciH_2</name>
    <name evidence="6" type="ORF">GCM10009020_15460</name>
</gene>
<dbReference type="PANTHER" id="PTHR12789:SF0">
    <property type="entry name" value="DENSITY-REGULATED PROTEIN"/>
    <property type="match status" value="1"/>
</dbReference>
<evidence type="ECO:0000256" key="4">
    <source>
        <dbReference type="SAM" id="MobiDB-lite"/>
    </source>
</evidence>
<dbReference type="AlphaFoldDB" id="A0AAV3T9E1"/>
<dbReference type="SUPFAM" id="SSF55159">
    <property type="entry name" value="eIF1-like"/>
    <property type="match status" value="1"/>
</dbReference>
<dbReference type="PROSITE" id="PS50296">
    <property type="entry name" value="SUI1"/>
    <property type="match status" value="1"/>
</dbReference>
<feature type="compositionally biased region" description="Acidic residues" evidence="4">
    <location>
        <begin position="1"/>
        <end position="18"/>
    </location>
</feature>
<sequence>MPEDDPFENLDVPEDPTADLDRASQRLTVRTESRRYDKPVTIIEGFEGGTDVGELASKLKSAMGTGGTTKERAIELQGDHVDRVQDLLEDEGYQIDG</sequence>
<dbReference type="InterPro" id="IPR050318">
    <property type="entry name" value="DENR/SUI1_TIF"/>
</dbReference>
<dbReference type="PANTHER" id="PTHR12789">
    <property type="entry name" value="DENSITY-REGULATED PROTEIN HOMOLOG"/>
    <property type="match status" value="1"/>
</dbReference>
<dbReference type="InterPro" id="IPR036877">
    <property type="entry name" value="SUI1_dom_sf"/>
</dbReference>